<accession>A0ACC2IJX2</accession>
<evidence type="ECO:0000313" key="1">
    <source>
        <dbReference type="EMBL" id="KAJ8115421.1"/>
    </source>
</evidence>
<evidence type="ECO:0000313" key="2">
    <source>
        <dbReference type="Proteomes" id="UP001153331"/>
    </source>
</evidence>
<protein>
    <submittedName>
        <fullName evidence="1">Uncharacterized protein</fullName>
    </submittedName>
</protein>
<gene>
    <name evidence="1" type="ORF">OPT61_g2937</name>
</gene>
<organism evidence="1 2">
    <name type="scientific">Boeremia exigua</name>
    <dbReference type="NCBI Taxonomy" id="749465"/>
    <lineage>
        <taxon>Eukaryota</taxon>
        <taxon>Fungi</taxon>
        <taxon>Dikarya</taxon>
        <taxon>Ascomycota</taxon>
        <taxon>Pezizomycotina</taxon>
        <taxon>Dothideomycetes</taxon>
        <taxon>Pleosporomycetidae</taxon>
        <taxon>Pleosporales</taxon>
        <taxon>Pleosporineae</taxon>
        <taxon>Didymellaceae</taxon>
        <taxon>Boeremia</taxon>
    </lineage>
</organism>
<reference evidence="1" key="1">
    <citation type="submission" date="2022-11" db="EMBL/GenBank/DDBJ databases">
        <title>Genome Sequence of Boeremia exigua.</title>
        <authorList>
            <person name="Buettner E."/>
        </authorList>
    </citation>
    <scope>NUCLEOTIDE SEQUENCE</scope>
    <source>
        <strain evidence="1">CU02</strain>
    </source>
</reference>
<name>A0ACC2IJX2_9PLEO</name>
<comment type="caution">
    <text evidence="1">The sequence shown here is derived from an EMBL/GenBank/DDBJ whole genome shotgun (WGS) entry which is preliminary data.</text>
</comment>
<proteinExistence type="predicted"/>
<dbReference type="Proteomes" id="UP001153331">
    <property type="component" value="Unassembled WGS sequence"/>
</dbReference>
<dbReference type="EMBL" id="JAPHNI010000141">
    <property type="protein sequence ID" value="KAJ8115421.1"/>
    <property type="molecule type" value="Genomic_DNA"/>
</dbReference>
<keyword evidence="2" id="KW-1185">Reference proteome</keyword>
<sequence>MRLKLLNGAPLHEHLDFSDNVLLEAADCDGFGAKQRSGQSADGEDTLKWRDIGSKRAPLHTGWSQPFPSGIEPKGAHEDLYFTVPGVEESSALLEYDTTNLDTTLTLDDEIPAADDYLQHSLVFHNTLLSSQVVQDEGADETVSSSSFLTTSFGTTASISSSASLVERDKLNLQVPSAMHVTPLGSIPSAQYLRTIYPQTPTPNLLCALMTKPERREVFVRKGGYKMDLWEIVVGDDTCPSFKVTFWLRPPRGLNNDKGSEQTRLLHILGQLQVGNIVLLRNIALTSFRESVYGQSLSTAIARARTSVDVLAEDGGTSVAHVSGLPASVLEALTRVKRWARLHVVGDVDITRKRKGDFAGQDNAAKRPFTSSVGDEDFPPDTMESS</sequence>